<keyword evidence="4" id="KW-1185">Reference proteome</keyword>
<dbReference type="KEGG" id="pki:111833593"/>
<feature type="compositionally biased region" description="Basic residues" evidence="1">
    <location>
        <begin position="109"/>
        <end position="119"/>
    </location>
</feature>
<proteinExistence type="predicted"/>
<dbReference type="STRING" id="1676925.ENSPKIP00000018663"/>
<sequence length="1524" mass="175948">MAEESEKRPIESWTESDVSTWLRSIKINEKYIQKFQEEEVNGDVLLQATEKYLKNKIGMKSGPIHLLMTKRDELTNSSPAAKPQDVAAEKSENQSNQQEQCDLSEKGIKVKSKTKKKKASLSGLSAKRDCRPRPFGKDGVNFTYAKHNVLKPESGVVDMISPCHEYKSFEIAADLDNQRLQAKLAKETFKFACGCMNMRTNGTIHFGVMDSVNDSGYVHGEIIGIPIKDKDVYVDALDYMNKCFKSDSDLAAECIRPPEFIEVSDTDSTEKYYVVEIDIVPKISIVCNKLFSVCLPNFKENSNKVEYEKKTMYCRNGSKTEPISNQEEFYSSLRHRDELRKEAENDHTVPDVSVDLGRKLAMLITDGKGKIEKEKWHIVVTNRFQEEHLKCIDFLLDLKILCVFDFDPNSKASGLCKKYLEHHAANLHFLQNYKMPDEMSIKDFEGELHLFEQVSWIFCNGRNDFRGNETPCDEMTWIKTRKSFLKEAVRLICKQILPNGTFSVIFFLTSPVELPIVHTFHEFFAEMQGHDDIICISESEENYSKWEGFAQSSCTAETVQSKSVSGMKMSHINATIQQLQPSRTRVVKHLSVFSKGVCQLEKVEEERMSAIEILSVEQCDDTKIDSEAEIKNIEENFYRGGKVSWMNFWLSEKKHVGDFIQRDTYKEISKRISDLPKWSFEQPAVYDLRIYHQPGSGGSTVARQVLWNNRKNFRCAVARHSFSASKVAEHAVKLREYEEADAQKCLPVLLLVEDFDTEYLEDLRRELELAVRTQKIKPGTLCFILLSCRQSREPEKMCKESPSQNFSVTHKLSAEEKKEFARKKTEVEKQYSADYIITFVLMSEEFNKQYIIKFVKDLLDGINHEDVVTHLIHYVALLNTYVQNSYLSQSHCEALLLLTMQTNMQTSTGQKHTDRFRRHLFESSLSEQAKVLFIHLRDEKTHIQSIRILHPLIAEEVLRQLLGNDQQQSDIAMKLLKDDVLFQNNFGKEHYYRFLRDLCMRRNKISKGDKSDTSFSPLIEHILKKENLEKAFEILKAAYTRFNEDPFFAQHLARLCYTYKEFLEANKWANVAEKKMPGHSYILDTKGQVFKRWFNDKRKNLNSNLTPENTADAISTALDAIECFRTCEVAADLEQDSLNDSGYFSEIEVECDLLDLILKVFPHGEKGHYECMQYLVTDHIPERVKKPWECFHSKLKFIHKNMHDALMRISEDLSYFQTDISSDGDEKYNSDLRIRNPIKWLATKTTWYGKFFRDVELPSKDQNQLSTRMKICSLGGDNITSIFSLLSEKKQDQLESIITIYGGLKKLDQMELANYIASQIALGSVSSASTPSKLKELQARSQQFPLDRDRCHPNALFLLTLLFWPEDDDTNQERDNKYEILMSAVDVLKQSYNNRRKNVPHKELRVFTHFYLGKGKGLSKIVHKSMMRAFKTFTVSQKRIKWFDGYIWKMPEIVLMLKRVQGWTAHGNVYIKGCKGKEIKILALNSDSVPDGNENVEFYVGFTFQGPVACGITVCDDKETQGPG</sequence>
<evidence type="ECO:0000259" key="2">
    <source>
        <dbReference type="PROSITE" id="PS50105"/>
    </source>
</evidence>
<accession>A0A3B3RK26</accession>
<dbReference type="PROSITE" id="PS50105">
    <property type="entry name" value="SAM_DOMAIN"/>
    <property type="match status" value="1"/>
</dbReference>
<dbReference type="GeneTree" id="ENSGT00390000013973"/>
<dbReference type="Gene3D" id="1.10.150.50">
    <property type="entry name" value="Transcription Factor, Ets-1"/>
    <property type="match status" value="1"/>
</dbReference>
<organism evidence="3 4">
    <name type="scientific">Paramormyrops kingsleyae</name>
    <dbReference type="NCBI Taxonomy" id="1676925"/>
    <lineage>
        <taxon>Eukaryota</taxon>
        <taxon>Metazoa</taxon>
        <taxon>Chordata</taxon>
        <taxon>Craniata</taxon>
        <taxon>Vertebrata</taxon>
        <taxon>Euteleostomi</taxon>
        <taxon>Actinopterygii</taxon>
        <taxon>Neopterygii</taxon>
        <taxon>Teleostei</taxon>
        <taxon>Osteoglossocephala</taxon>
        <taxon>Osteoglossomorpha</taxon>
        <taxon>Osteoglossiformes</taxon>
        <taxon>Mormyridae</taxon>
        <taxon>Paramormyrops</taxon>
    </lineage>
</organism>
<feature type="domain" description="SAM" evidence="2">
    <location>
        <begin position="13"/>
        <end position="59"/>
    </location>
</feature>
<dbReference type="OrthoDB" id="2337140at2759"/>
<feature type="region of interest" description="Disordered" evidence="1">
    <location>
        <begin position="73"/>
        <end position="132"/>
    </location>
</feature>
<reference evidence="3" key="2">
    <citation type="submission" date="2025-09" db="UniProtKB">
        <authorList>
            <consortium name="Ensembl"/>
        </authorList>
    </citation>
    <scope>IDENTIFICATION</scope>
</reference>
<dbReference type="Ensembl" id="ENSPKIT00000035493.1">
    <property type="protein sequence ID" value="ENSPKIP00000018663.1"/>
    <property type="gene ID" value="ENSPKIG00000004153.1"/>
</dbReference>
<dbReference type="PANTHER" id="PTHR16155">
    <property type="entry name" value="DED DOMAIN-CONTAINING PROTEIN"/>
    <property type="match status" value="1"/>
</dbReference>
<evidence type="ECO:0000313" key="4">
    <source>
        <dbReference type="Proteomes" id="UP000261540"/>
    </source>
</evidence>
<evidence type="ECO:0000256" key="1">
    <source>
        <dbReference type="SAM" id="MobiDB-lite"/>
    </source>
</evidence>
<dbReference type="PANTHER" id="PTHR16155:SF3">
    <property type="entry name" value="STERILE ALPHA MOTIF DOMAIN-CONTAINING PROTEIN 9-LIKE"/>
    <property type="match status" value="1"/>
</dbReference>
<evidence type="ECO:0000313" key="3">
    <source>
        <dbReference type="Ensembl" id="ENSPKIP00000018663.1"/>
    </source>
</evidence>
<dbReference type="SMART" id="SM00454">
    <property type="entry name" value="SAM"/>
    <property type="match status" value="1"/>
</dbReference>
<dbReference type="InterPro" id="IPR001660">
    <property type="entry name" value="SAM"/>
</dbReference>
<dbReference type="Pfam" id="PF00536">
    <property type="entry name" value="SAM_1"/>
    <property type="match status" value="1"/>
</dbReference>
<reference evidence="3" key="1">
    <citation type="submission" date="2025-08" db="UniProtKB">
        <authorList>
            <consortium name="Ensembl"/>
        </authorList>
    </citation>
    <scope>IDENTIFICATION</scope>
</reference>
<dbReference type="FunFam" id="1.10.150.50:FF:000126">
    <property type="entry name" value="Zmp:0000000735"/>
    <property type="match status" value="1"/>
</dbReference>
<protein>
    <submittedName>
        <fullName evidence="3">Sterile alpha motif domain-containing protein 9-like</fullName>
    </submittedName>
</protein>
<dbReference type="Proteomes" id="UP000261540">
    <property type="component" value="Unplaced"/>
</dbReference>
<dbReference type="SUPFAM" id="SSF47769">
    <property type="entry name" value="SAM/Pointed domain"/>
    <property type="match status" value="1"/>
</dbReference>
<dbReference type="InterPro" id="IPR013761">
    <property type="entry name" value="SAM/pointed_sf"/>
</dbReference>
<name>A0A3B3RK26_9TELE</name>
<dbReference type="GO" id="GO:0005737">
    <property type="term" value="C:cytoplasm"/>
    <property type="evidence" value="ECO:0007669"/>
    <property type="project" value="TreeGrafter"/>
</dbReference>